<feature type="non-terminal residue" evidence="1">
    <location>
        <position position="1"/>
    </location>
</feature>
<accession>A0ACD3SWW7</accession>
<keyword evidence="1" id="KW-0378">Hydrolase</keyword>
<keyword evidence="2" id="KW-1185">Reference proteome</keyword>
<dbReference type="EMBL" id="AKCV02000002">
    <property type="protein sequence ID" value="TMS59808.1"/>
    <property type="molecule type" value="Genomic_DNA"/>
</dbReference>
<keyword evidence="1" id="KW-0540">Nuclease</keyword>
<organism evidence="1 2">
    <name type="scientific">Imbroritus primus</name>
    <dbReference type="NCBI Taxonomy" id="3058603"/>
    <lineage>
        <taxon>Bacteria</taxon>
        <taxon>Pseudomonadati</taxon>
        <taxon>Pseudomonadota</taxon>
        <taxon>Betaproteobacteria</taxon>
        <taxon>Burkholderiales</taxon>
        <taxon>Burkholderiaceae</taxon>
        <taxon>Imbroritus</taxon>
    </lineage>
</organism>
<sequence>PVNIFDEKAFKQVVEEQGESKATAAKADMIAHATKKAISERLEQDPAFFEKFSKMIQQAIDDFRAKRISDLDYLNKVTEIKEAVVNRRTDDAPAQLGGNDNALALYGVLKPYVLGHVSTEDVAANLAADSAIDIWSIIQRNRKVGFWDDLDAQRRTMNEIDDYLYDEVKGNKGVQLTTGEMDDIIDRTMQLARHRMVG</sequence>
<reference evidence="1" key="1">
    <citation type="submission" date="2019-05" db="EMBL/GenBank/DDBJ databases">
        <title>Revised genome assembly of Burkholderiaceae (previously Ralstonia) sp. PBA.</title>
        <authorList>
            <person name="Gan H.M."/>
        </authorList>
    </citation>
    <scope>NUCLEOTIDE SEQUENCE</scope>
    <source>
        <strain evidence="1">PBA</strain>
    </source>
</reference>
<comment type="caution">
    <text evidence="1">The sequence shown here is derived from an EMBL/GenBank/DDBJ whole genome shotgun (WGS) entry which is preliminary data.</text>
</comment>
<keyword evidence="1" id="KW-0255">Endonuclease</keyword>
<name>A0ACD3SWW7_9BURK</name>
<proteinExistence type="predicted"/>
<protein>
    <submittedName>
        <fullName evidence="1">Restriction endonuclease subunit R</fullName>
    </submittedName>
</protein>
<gene>
    <name evidence="1" type="ORF">MW7_000200</name>
</gene>
<dbReference type="Proteomes" id="UP000004277">
    <property type="component" value="Unassembled WGS sequence"/>
</dbReference>
<evidence type="ECO:0000313" key="2">
    <source>
        <dbReference type="Proteomes" id="UP000004277"/>
    </source>
</evidence>
<evidence type="ECO:0000313" key="1">
    <source>
        <dbReference type="EMBL" id="TMS59808.1"/>
    </source>
</evidence>